<evidence type="ECO:0000313" key="2">
    <source>
        <dbReference type="Proteomes" id="UP000824533"/>
    </source>
</evidence>
<gene>
    <name evidence="1" type="ORF">K1T71_008282</name>
</gene>
<accession>A0ACC1CWS8</accession>
<organism evidence="1 2">
    <name type="scientific">Dendrolimus kikuchii</name>
    <dbReference type="NCBI Taxonomy" id="765133"/>
    <lineage>
        <taxon>Eukaryota</taxon>
        <taxon>Metazoa</taxon>
        <taxon>Ecdysozoa</taxon>
        <taxon>Arthropoda</taxon>
        <taxon>Hexapoda</taxon>
        <taxon>Insecta</taxon>
        <taxon>Pterygota</taxon>
        <taxon>Neoptera</taxon>
        <taxon>Endopterygota</taxon>
        <taxon>Lepidoptera</taxon>
        <taxon>Glossata</taxon>
        <taxon>Ditrysia</taxon>
        <taxon>Bombycoidea</taxon>
        <taxon>Lasiocampidae</taxon>
        <taxon>Dendrolimus</taxon>
    </lineage>
</organism>
<sequence>MEEKMESEHSYSGDSSSSSDSSSGSSEGEEETTEPVRILGHSLELPQELCEDYSVFKEFFSMKTWESLEDNHKEQLMDYLPKFTANDKEEKEKTIKMLFTHEPFHFTSPLSDFYNNLRQGNYRPDIAKMRKFLIKARAKQQRHKIKSYYAKLLPEVLISRERLLAAAKAAPPGPIPSLPLLPPKPPKNNYKPVYLRARQRYFEELTAIRSEVGGEISDDDNYPEGPPEQARKRKQINPLHVTDGNISGTLGGSEQSFPNSLERLKNVLASHRIRRQYRENHPELNTTGITLEDIKQRVALVNGAKKLMFGGQKIGSPIQKIKRGPKKEPSQKTQKGNDKNVVKKGKEDLNESADTRPLLPNIKIKSEPMESDSESSSFVDPISSPKHSKKSMEHVQIKQEVVDTKYPHSMNNMNYNDPKLESVIKQEPQDSLMALQNSSRVIQPIPIKLEDLDGIDMMALPVELADDSGEVIQVETSTENAEESMIDIDESLTETTHANFLSLVRALFPARAAHRASKQQLHARCAAVMRSAIAPLNTWYNLSDDWCAELDSALDFLAGERGPHPDDFVPYLQFIPETQMYQWIGAGRDCDAILGRLCERWLRSATPPPPTVEPPPPRYPTSWVVRAPTSAEVADFRAQERRRFSTAAKPFTYVQYGFRSVVGPCARWWGAGGAGAAGGSAGAALVTTTRPRHAVFAALVRDAVARLPNGEGTRHDVLTLLKMSQWIVPSNDQALLSAVSSTLDKLQSAKRDPIVKYDQRTAVWTYLHRHRTEEDWLKSTGKGRNSNKANTNQAVAITTASSVLPPPSVPVTTQSGSITKDISTKDIPTHCLEVEVGSVEELIEASDSDVDVDDSSTSSTVPHLSSAQLLIQATKSQSKPQPLPQKPKGKLVATPPPKPKAQPKQTTHKPTNKQANLMTQSVKQANLIAQSVKQASLITQATKSTQQVKTSAVVQSPKQTEPVTSNINQKQNTNTKQTPKQSAVKQNPTQVKTTNVKALQITKSVAQLVKPSNQSVSVKQSASSNNLVSPKQSVTQAVSAKQTVSQAVSIKQSVSQAVSMTNLAQVSAQLSKSLPSVVTPPQKSPLIKQRPLLKTESSQPLTSVAVSLQTSQPTTNVNLSTAVTILQNQNKVIQGTRSLLIRPPVVQTTVTAVVTTSTTQVTQASRRGVVRVLSPATPSSGKSLISPRALMQSSMYNTIYINTSNATAVVSSVATVVSPSVATRTVQLASGRTVQLANQTVHLPGGQAVQLTSGHTLQLSSLQLPTHSVRLPSGQTVQLATSQSLQTVRVPTTVKTSSPRPQTTPIVKNIQTTQATVQIPVSTVQLAGQTVQIAGQTVQLAGQSVQLTGHTVKLPSGQSVQVASQSVLPSQSVQLPSGQTVQLAGNVQTVQLSGSSVQIPSGQSVQLGGQTVQLAGQTMQLGGQTVQLPSGQTIQLSSGQTVQLSSGQTLQLASGQTVQLANQTAKPITQVVRSQTPADKTSTAQPIVAKLLTNSQGQMISLEGVVGGVRPRPVRLLSPAARLPRPLLLTAHKPLHNIILQQSDGTAIRVTSSGGITSSQSLVLSNLAAQTITTSSSSPPVLKLQQVNPIQQVKLAHGIKIQQAVSSASVSTPGVRSVLMDGQQLKLVGGRHVLARILRPSHPPQ</sequence>
<dbReference type="EMBL" id="CM034400">
    <property type="protein sequence ID" value="KAJ0176108.1"/>
    <property type="molecule type" value="Genomic_DNA"/>
</dbReference>
<evidence type="ECO:0000313" key="1">
    <source>
        <dbReference type="EMBL" id="KAJ0176108.1"/>
    </source>
</evidence>
<name>A0ACC1CWS8_9NEOP</name>
<protein>
    <submittedName>
        <fullName evidence="1">Uncharacterized protein</fullName>
    </submittedName>
</protein>
<dbReference type="Proteomes" id="UP000824533">
    <property type="component" value="Linkage Group LG14"/>
</dbReference>
<reference evidence="1 2" key="1">
    <citation type="journal article" date="2021" name="Front. Genet.">
        <title>Chromosome-Level Genome Assembly Reveals Significant Gene Expansion in the Toll and IMD Signaling Pathways of Dendrolimus kikuchii.</title>
        <authorList>
            <person name="Zhou J."/>
            <person name="Wu P."/>
            <person name="Xiong Z."/>
            <person name="Liu N."/>
            <person name="Zhao N."/>
            <person name="Ji M."/>
            <person name="Qiu Y."/>
            <person name="Yang B."/>
        </authorList>
    </citation>
    <scope>NUCLEOTIDE SEQUENCE [LARGE SCALE GENOMIC DNA]</scope>
    <source>
        <strain evidence="1">Ann1</strain>
    </source>
</reference>
<comment type="caution">
    <text evidence="1">The sequence shown here is derived from an EMBL/GenBank/DDBJ whole genome shotgun (WGS) entry which is preliminary data.</text>
</comment>
<keyword evidence="2" id="KW-1185">Reference proteome</keyword>
<proteinExistence type="predicted"/>